<comment type="caution">
    <text evidence="2">The sequence shown here is derived from an EMBL/GenBank/DDBJ whole genome shotgun (WGS) entry which is preliminary data.</text>
</comment>
<proteinExistence type="predicted"/>
<dbReference type="Proteomes" id="UP000177698">
    <property type="component" value="Unassembled WGS sequence"/>
</dbReference>
<organism evidence="2 3">
    <name type="scientific">Candidatus Roizmanbacteria bacterium RIFCSPLOWO2_01_FULL_37_12</name>
    <dbReference type="NCBI Taxonomy" id="1802056"/>
    <lineage>
        <taxon>Bacteria</taxon>
        <taxon>Candidatus Roizmaniibacteriota</taxon>
    </lineage>
</organism>
<dbReference type="EMBL" id="MGAG01000003">
    <property type="protein sequence ID" value="OGK42231.1"/>
    <property type="molecule type" value="Genomic_DNA"/>
</dbReference>
<evidence type="ECO:0000313" key="2">
    <source>
        <dbReference type="EMBL" id="OGK42231.1"/>
    </source>
</evidence>
<reference evidence="2 3" key="1">
    <citation type="journal article" date="2016" name="Nat. Commun.">
        <title>Thousands of microbial genomes shed light on interconnected biogeochemical processes in an aquifer system.</title>
        <authorList>
            <person name="Anantharaman K."/>
            <person name="Brown C.T."/>
            <person name="Hug L.A."/>
            <person name="Sharon I."/>
            <person name="Castelle C.J."/>
            <person name="Probst A.J."/>
            <person name="Thomas B.C."/>
            <person name="Singh A."/>
            <person name="Wilkins M.J."/>
            <person name="Karaoz U."/>
            <person name="Brodie E.L."/>
            <person name="Williams K.H."/>
            <person name="Hubbard S.S."/>
            <person name="Banfield J.F."/>
        </authorList>
    </citation>
    <scope>NUCLEOTIDE SEQUENCE [LARGE SCALE GENOMIC DNA]</scope>
</reference>
<protein>
    <recommendedName>
        <fullName evidence="1">DUF5659 domain-containing protein</fullName>
    </recommendedName>
</protein>
<name>A0A1F7IFV2_9BACT</name>
<dbReference type="AlphaFoldDB" id="A0A1F7IFV2"/>
<evidence type="ECO:0000313" key="3">
    <source>
        <dbReference type="Proteomes" id="UP000177698"/>
    </source>
</evidence>
<accession>A0A1F7IFV2</accession>
<feature type="domain" description="DUF5659" evidence="1">
    <location>
        <begin position="10"/>
        <end position="81"/>
    </location>
</feature>
<gene>
    <name evidence="2" type="ORF">A2954_04445</name>
</gene>
<sequence length="86" mass="10049">MNNGDGDKNQFFHTSDFYISRVIKSAGLPLKDIQINNFGKATFVFENPKQTAEYLIKKHWNRELKITSLDLVEAINQLKTRLHERL</sequence>
<dbReference type="InterPro" id="IPR043718">
    <property type="entry name" value="DUF5659"/>
</dbReference>
<dbReference type="STRING" id="1802056.A2954_04445"/>
<evidence type="ECO:0000259" key="1">
    <source>
        <dbReference type="Pfam" id="PF18903"/>
    </source>
</evidence>
<dbReference type="Pfam" id="PF18903">
    <property type="entry name" value="DUF5659"/>
    <property type="match status" value="1"/>
</dbReference>